<dbReference type="Gene3D" id="1.10.510.10">
    <property type="entry name" value="Transferase(Phosphotransferase) domain 1"/>
    <property type="match status" value="2"/>
</dbReference>
<dbReference type="SMART" id="SM00220">
    <property type="entry name" value="S_TKc"/>
    <property type="match status" value="1"/>
</dbReference>
<evidence type="ECO:0000313" key="12">
    <source>
        <dbReference type="Proteomes" id="UP000192257"/>
    </source>
</evidence>
<dbReference type="PROSITE" id="PS00108">
    <property type="entry name" value="PROTEIN_KINASE_ST"/>
    <property type="match status" value="1"/>
</dbReference>
<reference evidence="11 12" key="1">
    <citation type="submission" date="2017-03" db="EMBL/GenBank/DDBJ databases">
        <title>An alternative strategy for trypanosome survival in the mammalian bloodstream revealed through genome and transcriptome analysis of the ubiquitous bovine parasite Trypanosoma (Megatrypanum) theileri.</title>
        <authorList>
            <person name="Kelly S."/>
            <person name="Ivens A."/>
            <person name="Mott A."/>
            <person name="O'Neill E."/>
            <person name="Emms D."/>
            <person name="Macleod O."/>
            <person name="Voorheis P."/>
            <person name="Matthews J."/>
            <person name="Matthews K."/>
            <person name="Carrington M."/>
        </authorList>
    </citation>
    <scope>NUCLEOTIDE SEQUENCE [LARGE SCALE GENOMIC DNA]</scope>
    <source>
        <strain evidence="11">Edinburgh</strain>
    </source>
</reference>
<dbReference type="Pfam" id="PF00069">
    <property type="entry name" value="Pkinase"/>
    <property type="match status" value="2"/>
</dbReference>
<feature type="region of interest" description="Disordered" evidence="9">
    <location>
        <begin position="422"/>
        <end position="445"/>
    </location>
</feature>
<dbReference type="EMBL" id="NBCO01000027">
    <property type="protein sequence ID" value="ORC86586.1"/>
    <property type="molecule type" value="Genomic_DNA"/>
</dbReference>
<dbReference type="RefSeq" id="XP_028880652.1">
    <property type="nucleotide sequence ID" value="XM_029028069.1"/>
</dbReference>
<feature type="binding site" evidence="7">
    <location>
        <begin position="218"/>
        <end position="219"/>
    </location>
    <ligand>
        <name>ATP</name>
        <dbReference type="ChEBI" id="CHEBI:30616"/>
    </ligand>
</feature>
<evidence type="ECO:0000256" key="7">
    <source>
        <dbReference type="PIRSR" id="PIRSR630616-2"/>
    </source>
</evidence>
<dbReference type="Gene3D" id="3.30.200.20">
    <property type="entry name" value="Phosphorylase Kinase, domain 1"/>
    <property type="match status" value="1"/>
</dbReference>
<feature type="compositionally biased region" description="Low complexity" evidence="9">
    <location>
        <begin position="422"/>
        <end position="431"/>
    </location>
</feature>
<feature type="compositionally biased region" description="Low complexity" evidence="9">
    <location>
        <begin position="281"/>
        <end position="298"/>
    </location>
</feature>
<feature type="region of interest" description="Disordered" evidence="9">
    <location>
        <begin position="73"/>
        <end position="102"/>
    </location>
</feature>
<keyword evidence="12" id="KW-1185">Reference proteome</keyword>
<protein>
    <submittedName>
        <fullName evidence="11">Putative CBL-interacting serine/threonine-protein kinase 6</fullName>
    </submittedName>
</protein>
<dbReference type="OrthoDB" id="541276at2759"/>
<evidence type="ECO:0000256" key="2">
    <source>
        <dbReference type="ARBA" id="ARBA00022679"/>
    </source>
</evidence>
<keyword evidence="4 11" id="KW-0418">Kinase</keyword>
<dbReference type="SUPFAM" id="SSF56112">
    <property type="entry name" value="Protein kinase-like (PK-like)"/>
    <property type="match status" value="1"/>
</dbReference>
<feature type="active site" description="Proton acceptor" evidence="6">
    <location>
        <position position="214"/>
    </location>
</feature>
<evidence type="ECO:0000256" key="6">
    <source>
        <dbReference type="PIRSR" id="PIRSR630616-1"/>
    </source>
</evidence>
<dbReference type="InterPro" id="IPR030616">
    <property type="entry name" value="Aur-like"/>
</dbReference>
<feature type="domain" description="Protein kinase" evidence="10">
    <location>
        <begin position="7"/>
        <end position="502"/>
    </location>
</feature>
<evidence type="ECO:0000256" key="5">
    <source>
        <dbReference type="ARBA" id="ARBA00022840"/>
    </source>
</evidence>
<dbReference type="Proteomes" id="UP000192257">
    <property type="component" value="Unassembled WGS sequence"/>
</dbReference>
<dbReference type="PROSITE" id="PS50011">
    <property type="entry name" value="PROTEIN_KINASE_DOM"/>
    <property type="match status" value="1"/>
</dbReference>
<proteinExistence type="predicted"/>
<keyword evidence="3 7" id="KW-0547">Nucleotide-binding</keyword>
<feature type="compositionally biased region" description="Low complexity" evidence="9">
    <location>
        <begin position="74"/>
        <end position="102"/>
    </location>
</feature>
<organism evidence="11 12">
    <name type="scientific">Trypanosoma theileri</name>
    <dbReference type="NCBI Taxonomy" id="67003"/>
    <lineage>
        <taxon>Eukaryota</taxon>
        <taxon>Discoba</taxon>
        <taxon>Euglenozoa</taxon>
        <taxon>Kinetoplastea</taxon>
        <taxon>Metakinetoplastina</taxon>
        <taxon>Trypanosomatida</taxon>
        <taxon>Trypanosomatidae</taxon>
        <taxon>Trypanosoma</taxon>
    </lineage>
</organism>
<comment type="caution">
    <text evidence="11">The sequence shown here is derived from an EMBL/GenBank/DDBJ whole genome shotgun (WGS) entry which is preliminary data.</text>
</comment>
<dbReference type="InterPro" id="IPR008271">
    <property type="entry name" value="Ser/Thr_kinase_AS"/>
</dbReference>
<gene>
    <name evidence="11" type="ORF">TM35_000271760</name>
</gene>
<evidence type="ECO:0000256" key="4">
    <source>
        <dbReference type="ARBA" id="ARBA00022777"/>
    </source>
</evidence>
<evidence type="ECO:0000313" key="11">
    <source>
        <dbReference type="EMBL" id="ORC86586.1"/>
    </source>
</evidence>
<evidence type="ECO:0000256" key="3">
    <source>
        <dbReference type="ARBA" id="ARBA00022741"/>
    </source>
</evidence>
<evidence type="ECO:0000259" key="10">
    <source>
        <dbReference type="PROSITE" id="PS50011"/>
    </source>
</evidence>
<dbReference type="VEuPathDB" id="TriTrypDB:TM35_000271760"/>
<evidence type="ECO:0000256" key="1">
    <source>
        <dbReference type="ARBA" id="ARBA00022527"/>
    </source>
</evidence>
<evidence type="ECO:0000256" key="8">
    <source>
        <dbReference type="PIRSR" id="PIRSR630616-3"/>
    </source>
</evidence>
<dbReference type="GO" id="GO:0004674">
    <property type="term" value="F:protein serine/threonine kinase activity"/>
    <property type="evidence" value="ECO:0007669"/>
    <property type="project" value="UniProtKB-KW"/>
</dbReference>
<keyword evidence="2" id="KW-0808">Transferase</keyword>
<keyword evidence="1" id="KW-0723">Serine/threonine-protein kinase</keyword>
<evidence type="ECO:0000256" key="9">
    <source>
        <dbReference type="SAM" id="MobiDB-lite"/>
    </source>
</evidence>
<feature type="binding site" evidence="7">
    <location>
        <position position="233"/>
    </location>
    <ligand>
        <name>ATP</name>
        <dbReference type="ChEBI" id="CHEBI:30616"/>
    </ligand>
</feature>
<dbReference type="GO" id="GO:0005524">
    <property type="term" value="F:ATP binding"/>
    <property type="evidence" value="ECO:0007669"/>
    <property type="project" value="UniProtKB-KW"/>
</dbReference>
<dbReference type="GeneID" id="39987849"/>
<dbReference type="AlphaFoldDB" id="A0A1X0NPF0"/>
<dbReference type="STRING" id="67003.A0A1X0NPF0"/>
<feature type="cross-link" description="Glycyl lysine isopeptide (Lys-Gly) (interchain with G-Cter in SUMO2)" evidence="8">
    <location>
        <position position="216"/>
    </location>
</feature>
<dbReference type="PANTHER" id="PTHR24350">
    <property type="entry name" value="SERINE/THREONINE-PROTEIN KINASE IAL-RELATED"/>
    <property type="match status" value="1"/>
</dbReference>
<accession>A0A1X0NPF0</accession>
<feature type="region of interest" description="Disordered" evidence="9">
    <location>
        <begin position="281"/>
        <end position="304"/>
    </location>
</feature>
<dbReference type="InterPro" id="IPR000719">
    <property type="entry name" value="Prot_kinase_dom"/>
</dbReference>
<sequence>MPKVGSYRLGEKLDSTPSSTVYRAQHVETGVQYAVKVFEKKQIEQDTALRERVRREIYVMKRISADVANEAGDTFNSSTRSTTTSASPAITHTTSTNNNNNNNIYASPIGTTVDMHSSGGSGAPPGPVETTGIGGNIVSSGSSGGSGCDGVITLTEVLQTPRAVYLVMRLAGGGSIAALVSRGGPLPAAVAAAYFKQTLRAVAYLHARHVIHRDIKAENLLLSEDGARVYIADFGLALLADHDAPQAVCGRCRHCGHLIAASPSPSPTIYIHSHASNGATSTATTTTTGTMTTATIPTSNNTGTWMNTTATEGSIMTDNAIVAGNNTDGGEIGVRLNPLVMTCPHCGVPQSRHALIESISGTPGYVAPEVLRPDLRMAATGGSRPGVLDGYAADMWSCGVVLYYMLTARLPFDPTATVNPVNNHNNNNNNNISGGVYSNEGSAGETRLTPENLQEMYRRIAATEFTIPSFVPPGACALIQRLLCADSAARPTAEAALEDPWLANCKNV</sequence>
<dbReference type="InterPro" id="IPR011009">
    <property type="entry name" value="Kinase-like_dom_sf"/>
</dbReference>
<keyword evidence="5 7" id="KW-0067">ATP-binding</keyword>
<name>A0A1X0NPF0_9TRYP</name>